<dbReference type="EMBL" id="CP089291">
    <property type="protein sequence ID" value="UOF90729.1"/>
    <property type="molecule type" value="Genomic_DNA"/>
</dbReference>
<evidence type="ECO:0000313" key="2">
    <source>
        <dbReference type="EMBL" id="UOF90729.1"/>
    </source>
</evidence>
<gene>
    <name evidence="2" type="ORF">LSG31_00150</name>
</gene>
<evidence type="ECO:0000259" key="1">
    <source>
        <dbReference type="Pfam" id="PF06054"/>
    </source>
</evidence>
<dbReference type="RefSeq" id="WP_347437429.1">
    <property type="nucleotide sequence ID" value="NZ_CP089291.1"/>
</dbReference>
<name>A0ABY4CK73_9BACL</name>
<keyword evidence="3" id="KW-1185">Reference proteome</keyword>
<organism evidence="2 3">
    <name type="scientific">Fodinisporobacter ferrooxydans</name>
    <dbReference type="NCBI Taxonomy" id="2901836"/>
    <lineage>
        <taxon>Bacteria</taxon>
        <taxon>Bacillati</taxon>
        <taxon>Bacillota</taxon>
        <taxon>Bacilli</taxon>
        <taxon>Bacillales</taxon>
        <taxon>Alicyclobacillaceae</taxon>
        <taxon>Fodinisporobacter</taxon>
    </lineage>
</organism>
<accession>A0ABY4CK73</accession>
<feature type="domain" description="Competence protein CoiA nuclease-like" evidence="1">
    <location>
        <begin position="98"/>
        <end position="167"/>
    </location>
</feature>
<dbReference type="Proteomes" id="UP000830167">
    <property type="component" value="Chromosome"/>
</dbReference>
<protein>
    <recommendedName>
        <fullName evidence="1">Competence protein CoiA nuclease-like domain-containing protein</fullName>
    </recommendedName>
</protein>
<proteinExistence type="predicted"/>
<reference evidence="2" key="1">
    <citation type="submission" date="2021-12" db="EMBL/GenBank/DDBJ databases">
        <title>Alicyclobacillaceae gen. nov., sp. nov., isolated from chalcocite enrichment system.</title>
        <authorList>
            <person name="Jiang Z."/>
        </authorList>
    </citation>
    <scope>NUCLEOTIDE SEQUENCE</scope>
    <source>
        <strain evidence="2">MYW30-H2</strain>
    </source>
</reference>
<dbReference type="Pfam" id="PF06054">
    <property type="entry name" value="CoiA_nuc"/>
    <property type="match status" value="1"/>
</dbReference>
<dbReference type="InterPro" id="IPR010330">
    <property type="entry name" value="CoiA_nuc"/>
</dbReference>
<sequence>MLARDQSILHYLNAFRVLSRDQIATLVCNDVKNPAYIASRVCKRLGRDGHLTILAQEKGKQNLYMPKPPLIHPRSIRVNHFLAIADLYIKLDKPQVFDVEPAYFQHGYRPDVYAIIDGIPVCIEVQLSRISKKKMQDKANRFIQSYYHSEHKAKTLWIYSSIHYDVKLFGTFRIKNGLEW</sequence>
<evidence type="ECO:0000313" key="3">
    <source>
        <dbReference type="Proteomes" id="UP000830167"/>
    </source>
</evidence>